<gene>
    <name evidence="1" type="ORF">MQN93_26515</name>
</gene>
<evidence type="ECO:0008006" key="3">
    <source>
        <dbReference type="Google" id="ProtNLM"/>
    </source>
</evidence>
<dbReference type="RefSeq" id="WP_242711531.1">
    <property type="nucleotide sequence ID" value="NZ_JALDAX010000011.1"/>
</dbReference>
<name>A0ABS9XMH6_9ACTN</name>
<dbReference type="Proteomes" id="UP001165270">
    <property type="component" value="Unassembled WGS sequence"/>
</dbReference>
<keyword evidence="2" id="KW-1185">Reference proteome</keyword>
<proteinExistence type="predicted"/>
<sequence length="130" mass="14678">MWKRRKKSAGPRGPLALELCDLCGRTFPEQEAVRGHVPDSSAAGPGDGWSDGLRRVTACSESHLDIVRERYRHRPYIQEELWAAKITRVLTSGPPFLALEQLACRTGLHEPEIRRAIAWHNAHRPPVQEP</sequence>
<reference evidence="1" key="1">
    <citation type="submission" date="2022-03" db="EMBL/GenBank/DDBJ databases">
        <title>Streptomyces 7R015 and 7R016 isolated from Barleria lupulina in Thailand.</title>
        <authorList>
            <person name="Kanchanasin P."/>
            <person name="Phongsopitanun W."/>
            <person name="Tanasupawat S."/>
        </authorList>
    </citation>
    <scope>NUCLEOTIDE SEQUENCE</scope>
    <source>
        <strain evidence="1">7R016</strain>
    </source>
</reference>
<evidence type="ECO:0000313" key="1">
    <source>
        <dbReference type="EMBL" id="MCI3243283.1"/>
    </source>
</evidence>
<organism evidence="1 2">
    <name type="scientific">Streptomyces spinosisporus</name>
    <dbReference type="NCBI Taxonomy" id="2927582"/>
    <lineage>
        <taxon>Bacteria</taxon>
        <taxon>Bacillati</taxon>
        <taxon>Actinomycetota</taxon>
        <taxon>Actinomycetes</taxon>
        <taxon>Kitasatosporales</taxon>
        <taxon>Streptomycetaceae</taxon>
        <taxon>Streptomyces</taxon>
    </lineage>
</organism>
<accession>A0ABS9XMH6</accession>
<dbReference type="EMBL" id="JALDAX010000011">
    <property type="protein sequence ID" value="MCI3243283.1"/>
    <property type="molecule type" value="Genomic_DNA"/>
</dbReference>
<evidence type="ECO:0000313" key="2">
    <source>
        <dbReference type="Proteomes" id="UP001165270"/>
    </source>
</evidence>
<protein>
    <recommendedName>
        <fullName evidence="3">C2H2-type domain-containing protein</fullName>
    </recommendedName>
</protein>
<comment type="caution">
    <text evidence="1">The sequence shown here is derived from an EMBL/GenBank/DDBJ whole genome shotgun (WGS) entry which is preliminary data.</text>
</comment>